<reference evidence="1" key="1">
    <citation type="submission" date="2014-09" db="EMBL/GenBank/DDBJ databases">
        <authorList>
            <person name="Magalhaes I.L.F."/>
            <person name="Oliveira U."/>
            <person name="Santos F.R."/>
            <person name="Vidigal T.H.D.A."/>
            <person name="Brescovit A.D."/>
            <person name="Santos A.J."/>
        </authorList>
    </citation>
    <scope>NUCLEOTIDE SEQUENCE</scope>
    <source>
        <tissue evidence="1">Shoot tissue taken approximately 20 cm above the soil surface</tissue>
    </source>
</reference>
<dbReference type="AlphaFoldDB" id="A0A0A9BJV1"/>
<protein>
    <submittedName>
        <fullName evidence="1">Uncharacterized protein</fullName>
    </submittedName>
</protein>
<accession>A0A0A9BJV1</accession>
<sequence>MDQVTQYHESNVKEVQR</sequence>
<organism evidence="1">
    <name type="scientific">Arundo donax</name>
    <name type="common">Giant reed</name>
    <name type="synonym">Donax arundinaceus</name>
    <dbReference type="NCBI Taxonomy" id="35708"/>
    <lineage>
        <taxon>Eukaryota</taxon>
        <taxon>Viridiplantae</taxon>
        <taxon>Streptophyta</taxon>
        <taxon>Embryophyta</taxon>
        <taxon>Tracheophyta</taxon>
        <taxon>Spermatophyta</taxon>
        <taxon>Magnoliopsida</taxon>
        <taxon>Liliopsida</taxon>
        <taxon>Poales</taxon>
        <taxon>Poaceae</taxon>
        <taxon>PACMAD clade</taxon>
        <taxon>Arundinoideae</taxon>
        <taxon>Arundineae</taxon>
        <taxon>Arundo</taxon>
    </lineage>
</organism>
<name>A0A0A9BJV1_ARUDO</name>
<proteinExistence type="predicted"/>
<evidence type="ECO:0000313" key="1">
    <source>
        <dbReference type="EMBL" id="JAD64249.1"/>
    </source>
</evidence>
<reference evidence="1" key="2">
    <citation type="journal article" date="2015" name="Data Brief">
        <title>Shoot transcriptome of the giant reed, Arundo donax.</title>
        <authorList>
            <person name="Barrero R.A."/>
            <person name="Guerrero F.D."/>
            <person name="Moolhuijzen P."/>
            <person name="Goolsby J.A."/>
            <person name="Tidwell J."/>
            <person name="Bellgard S.E."/>
            <person name="Bellgard M.I."/>
        </authorList>
    </citation>
    <scope>NUCLEOTIDE SEQUENCE</scope>
    <source>
        <tissue evidence="1">Shoot tissue taken approximately 20 cm above the soil surface</tissue>
    </source>
</reference>
<dbReference type="EMBL" id="GBRH01233646">
    <property type="protein sequence ID" value="JAD64249.1"/>
    <property type="molecule type" value="Transcribed_RNA"/>
</dbReference>